<evidence type="ECO:0000256" key="2">
    <source>
        <dbReference type="ARBA" id="ARBA00022475"/>
    </source>
</evidence>
<keyword evidence="4 6" id="KW-1133">Transmembrane helix</keyword>
<feature type="transmembrane region" description="Helical" evidence="6">
    <location>
        <begin position="107"/>
        <end position="124"/>
    </location>
</feature>
<keyword evidence="3 6" id="KW-0812">Transmembrane</keyword>
<gene>
    <name evidence="8" type="ORF">DVJ77_13630</name>
</gene>
<reference evidence="8 9" key="1">
    <citation type="submission" date="2018-07" db="EMBL/GenBank/DDBJ databases">
        <title>Dyella tabacisoli L4-6T, whole genome shotgun sequence.</title>
        <authorList>
            <person name="Zhou X.-K."/>
            <person name="Li W.-J."/>
            <person name="Duan Y.-Q."/>
        </authorList>
    </citation>
    <scope>NUCLEOTIDE SEQUENCE [LARGE SCALE GENOMIC DNA]</scope>
    <source>
        <strain evidence="8 9">L4-6</strain>
    </source>
</reference>
<dbReference type="InterPro" id="IPR018076">
    <property type="entry name" value="T2SS_GspF_dom"/>
</dbReference>
<keyword evidence="2" id="KW-1003">Cell membrane</keyword>
<dbReference type="PANTHER" id="PTHR35007:SF1">
    <property type="entry name" value="PILUS ASSEMBLY PROTEIN"/>
    <property type="match status" value="1"/>
</dbReference>
<comment type="subcellular location">
    <subcellularLocation>
        <location evidence="1">Cell membrane</location>
        <topology evidence="1">Multi-pass membrane protein</topology>
    </subcellularLocation>
</comment>
<dbReference type="Proteomes" id="UP000253782">
    <property type="component" value="Unassembled WGS sequence"/>
</dbReference>
<keyword evidence="9" id="KW-1185">Reference proteome</keyword>
<sequence>MIQALALLSLTLLLLAGAIELWWGSAARQQQRKSMAHIEHSLAGTPPLPVPAIALAPKTPLRKRGEQHLDALLLRAALPTGWRIPIMLLLAGLALVLAGWWRIGSILAVPLMLVVYVAVVWLWLRARIEKQQKQILRQLPDFLDGLVRMASIGNSLPMAFQATTTSVQMPLRAVLDRTMQSARSGLDLDRALQLASQPYRVEALELLHVVLGTGMRMGGRADQILQRMSDFMRDLSHARQELHAITSETRLSAWVLGLLPLIVAAFMTLCNPTFFMPMFTHPLGHKLLLIALALESVGGFLLYRLAKSL</sequence>
<protein>
    <submittedName>
        <fullName evidence="8">Pilus assembly protein</fullName>
    </submittedName>
</protein>
<evidence type="ECO:0000256" key="1">
    <source>
        <dbReference type="ARBA" id="ARBA00004651"/>
    </source>
</evidence>
<proteinExistence type="predicted"/>
<dbReference type="OrthoDB" id="597333at2"/>
<organism evidence="8 9">
    <name type="scientific">Dyella tabacisoli</name>
    <dbReference type="NCBI Taxonomy" id="2282381"/>
    <lineage>
        <taxon>Bacteria</taxon>
        <taxon>Pseudomonadati</taxon>
        <taxon>Pseudomonadota</taxon>
        <taxon>Gammaproteobacteria</taxon>
        <taxon>Lysobacterales</taxon>
        <taxon>Rhodanobacteraceae</taxon>
        <taxon>Dyella</taxon>
    </lineage>
</organism>
<feature type="transmembrane region" description="Helical" evidence="6">
    <location>
        <begin position="287"/>
        <end position="306"/>
    </location>
</feature>
<evidence type="ECO:0000256" key="6">
    <source>
        <dbReference type="SAM" id="Phobius"/>
    </source>
</evidence>
<dbReference type="RefSeq" id="WP_114846040.1">
    <property type="nucleotide sequence ID" value="NZ_JBHSPE010000020.1"/>
</dbReference>
<dbReference type="GO" id="GO:0005886">
    <property type="term" value="C:plasma membrane"/>
    <property type="evidence" value="ECO:0007669"/>
    <property type="project" value="UniProtKB-SubCell"/>
</dbReference>
<dbReference type="Pfam" id="PF00482">
    <property type="entry name" value="T2SSF"/>
    <property type="match status" value="1"/>
</dbReference>
<dbReference type="AlphaFoldDB" id="A0A369UL76"/>
<feature type="domain" description="Type II secretion system protein GspF" evidence="7">
    <location>
        <begin position="142"/>
        <end position="268"/>
    </location>
</feature>
<evidence type="ECO:0000313" key="9">
    <source>
        <dbReference type="Proteomes" id="UP000253782"/>
    </source>
</evidence>
<evidence type="ECO:0000256" key="4">
    <source>
        <dbReference type="ARBA" id="ARBA00022989"/>
    </source>
</evidence>
<accession>A0A369UL76</accession>
<feature type="transmembrane region" description="Helical" evidence="6">
    <location>
        <begin position="253"/>
        <end position="275"/>
    </location>
</feature>
<evidence type="ECO:0000256" key="3">
    <source>
        <dbReference type="ARBA" id="ARBA00022692"/>
    </source>
</evidence>
<dbReference type="PANTHER" id="PTHR35007">
    <property type="entry name" value="INTEGRAL MEMBRANE PROTEIN-RELATED"/>
    <property type="match status" value="1"/>
</dbReference>
<feature type="transmembrane region" description="Helical" evidence="6">
    <location>
        <begin position="82"/>
        <end position="101"/>
    </location>
</feature>
<dbReference type="EMBL" id="QQAH01000011">
    <property type="protein sequence ID" value="RDD81326.1"/>
    <property type="molecule type" value="Genomic_DNA"/>
</dbReference>
<comment type="caution">
    <text evidence="8">The sequence shown here is derived from an EMBL/GenBank/DDBJ whole genome shotgun (WGS) entry which is preliminary data.</text>
</comment>
<evidence type="ECO:0000259" key="7">
    <source>
        <dbReference type="Pfam" id="PF00482"/>
    </source>
</evidence>
<name>A0A369UL76_9GAMM</name>
<evidence type="ECO:0000313" key="8">
    <source>
        <dbReference type="EMBL" id="RDD81326.1"/>
    </source>
</evidence>
<keyword evidence="5 6" id="KW-0472">Membrane</keyword>
<evidence type="ECO:0000256" key="5">
    <source>
        <dbReference type="ARBA" id="ARBA00023136"/>
    </source>
</evidence>